<comment type="caution">
    <text evidence="2">The sequence shown here is derived from an EMBL/GenBank/DDBJ whole genome shotgun (WGS) entry which is preliminary data.</text>
</comment>
<evidence type="ECO:0000256" key="1">
    <source>
        <dbReference type="SAM" id="Phobius"/>
    </source>
</evidence>
<name>A0ABP8K434_9MICO</name>
<reference evidence="3" key="1">
    <citation type="journal article" date="2019" name="Int. J. Syst. Evol. Microbiol.">
        <title>The Global Catalogue of Microorganisms (GCM) 10K type strain sequencing project: providing services to taxonomists for standard genome sequencing and annotation.</title>
        <authorList>
            <consortium name="The Broad Institute Genomics Platform"/>
            <consortium name="The Broad Institute Genome Sequencing Center for Infectious Disease"/>
            <person name="Wu L."/>
            <person name="Ma J."/>
        </authorList>
    </citation>
    <scope>NUCLEOTIDE SEQUENCE [LARGE SCALE GENOMIC DNA]</scope>
    <source>
        <strain evidence="3">JCM 17809</strain>
    </source>
</reference>
<keyword evidence="1" id="KW-1133">Transmembrane helix</keyword>
<feature type="transmembrane region" description="Helical" evidence="1">
    <location>
        <begin position="42"/>
        <end position="64"/>
    </location>
</feature>
<evidence type="ECO:0000313" key="2">
    <source>
        <dbReference type="EMBL" id="GAA4399936.1"/>
    </source>
</evidence>
<proteinExistence type="predicted"/>
<sequence length="70" mass="7673">MLAEACAPRARRQEDGMSIKKIVLWLVVIFLLYAILTSPTDAAAIFSSAWDVVVTVVTNLASFFDSLLRG</sequence>
<accession>A0ABP8K434</accession>
<keyword evidence="3" id="KW-1185">Reference proteome</keyword>
<keyword evidence="1" id="KW-0812">Transmembrane</keyword>
<evidence type="ECO:0000313" key="3">
    <source>
        <dbReference type="Proteomes" id="UP001500945"/>
    </source>
</evidence>
<keyword evidence="1" id="KW-0472">Membrane</keyword>
<protein>
    <submittedName>
        <fullName evidence="2">Uncharacterized protein</fullName>
    </submittedName>
</protein>
<dbReference type="Proteomes" id="UP001500945">
    <property type="component" value="Unassembled WGS sequence"/>
</dbReference>
<feature type="transmembrane region" description="Helical" evidence="1">
    <location>
        <begin position="19"/>
        <end position="36"/>
    </location>
</feature>
<dbReference type="EMBL" id="BAABGM010000003">
    <property type="protein sequence ID" value="GAA4399936.1"/>
    <property type="molecule type" value="Genomic_DNA"/>
</dbReference>
<gene>
    <name evidence="2" type="ORF">GCM10023168_08040</name>
</gene>
<organism evidence="2 3">
    <name type="scientific">Fodinibacter luteus</name>
    <dbReference type="NCBI Taxonomy" id="552064"/>
    <lineage>
        <taxon>Bacteria</taxon>
        <taxon>Bacillati</taxon>
        <taxon>Actinomycetota</taxon>
        <taxon>Actinomycetes</taxon>
        <taxon>Micrococcales</taxon>
        <taxon>Intrasporangiaceae</taxon>
        <taxon>Fodinibacter (ex Wang et al. 2009)</taxon>
    </lineage>
</organism>